<keyword evidence="6 10" id="KW-0808">Transferase</keyword>
<evidence type="ECO:0000256" key="4">
    <source>
        <dbReference type="ARBA" id="ARBA00020295"/>
    </source>
</evidence>
<dbReference type="GO" id="GO:0004134">
    <property type="term" value="F:4-alpha-glucanotransferase activity"/>
    <property type="evidence" value="ECO:0007669"/>
    <property type="project" value="UniProtKB-EC"/>
</dbReference>
<gene>
    <name evidence="12" type="primary">malQ</name>
    <name evidence="12" type="ORF">FLL45_08870</name>
</gene>
<comment type="catalytic activity">
    <reaction evidence="1 10">
        <text>Transfers a segment of a (1-&gt;4)-alpha-D-glucan to a new position in an acceptor, which may be glucose or a (1-&gt;4)-alpha-D-glucan.</text>
        <dbReference type="EC" id="2.4.1.25"/>
    </reaction>
</comment>
<evidence type="ECO:0000256" key="1">
    <source>
        <dbReference type="ARBA" id="ARBA00000439"/>
    </source>
</evidence>
<dbReference type="InterPro" id="IPR048458">
    <property type="entry name" value="MalQ_N"/>
</dbReference>
<keyword evidence="13" id="KW-1185">Reference proteome</keyword>
<dbReference type="InterPro" id="IPR017853">
    <property type="entry name" value="GH"/>
</dbReference>
<feature type="domain" description="MalQ N-terminal beta-sandwich" evidence="11">
    <location>
        <begin position="70"/>
        <end position="165"/>
    </location>
</feature>
<sequence length="731" mass="82155">MTPIEKLADQVGFHKSYVNSFGDTVYATDESRKALLKAMGFDVSSDIAVQSEIDKLKNQEWLDFLQPTEIIKSEDPSYFITISVPAESRANKLKYEITLEKGEVITGEADLASLKPIDEKVINQTRYQKFSVELPRLIEGYHKMLARLENGKTVLTGSNFIIVAPKTGFSPKDAADYKMWGLAAQLYSLKTDNSWGIGDFGDLDNMVKVAGTKGVSTIGLNPLHPLYPGNPAHRSPYSPTSRTFLNTLYIDVTKAPNFNDCQAVQALTNSADFKDQLEQANAQEHIDYQHVAHLKYQALELLHKDFVDSHVKKNTPENQEFAAFKQKMGESLLLLATFDALYEHFRKTDFNAFGWTSWPEAYQDHNSAAVKEFQKTHNERIDYFMFNQWLADRQLAAVSQTAKQSGMALGLYLDLAVGCDGGGADVWSNRSLYVSGGAVGAPPDATNLLGQDWGLTPINPLELRRQGFQPFVEALRSNMRHAGAIRIDHVLGYMRQYWVAPGKKADEGIYITFPFEDLLRIIALESRRDSCVVIGEDLGTTPEGFGEIMSAAGLLSYKILFFERWESGLFLRPEHYPEQAMVTVSTHDLPTLASWWTGNDLKWRNALNLYPNDEMSKQDKENRVLDRERLIAALIDMGVLKQEDAPQKAPAIINSQLEEAVQSYLAKSPCSIQMIPLEDALGMHEQVNIPGTIDEHPNWLQRLAIQVDDLWNQKSMASLIDVMQRERPIGS</sequence>
<comment type="similarity">
    <text evidence="2 10">Belongs to the disproportionating enzyme family.</text>
</comment>
<evidence type="ECO:0000256" key="9">
    <source>
        <dbReference type="ARBA" id="ARBA00031501"/>
    </source>
</evidence>
<evidence type="ECO:0000256" key="10">
    <source>
        <dbReference type="RuleBase" id="RU361207"/>
    </source>
</evidence>
<dbReference type="Proteomes" id="UP000317839">
    <property type="component" value="Unassembled WGS sequence"/>
</dbReference>
<dbReference type="AlphaFoldDB" id="A0A545TCU0"/>
<dbReference type="InterPro" id="IPR003385">
    <property type="entry name" value="Glyco_hydro_77"/>
</dbReference>
<evidence type="ECO:0000259" key="11">
    <source>
        <dbReference type="Pfam" id="PF21226"/>
    </source>
</evidence>
<organism evidence="12 13">
    <name type="scientific">Aliikangiella marina</name>
    <dbReference type="NCBI Taxonomy" id="1712262"/>
    <lineage>
        <taxon>Bacteria</taxon>
        <taxon>Pseudomonadati</taxon>
        <taxon>Pseudomonadota</taxon>
        <taxon>Gammaproteobacteria</taxon>
        <taxon>Oceanospirillales</taxon>
        <taxon>Pleioneaceae</taxon>
        <taxon>Aliikangiella</taxon>
    </lineage>
</organism>
<dbReference type="Pfam" id="PF02446">
    <property type="entry name" value="Glyco_hydro_77"/>
    <property type="match status" value="1"/>
</dbReference>
<evidence type="ECO:0000313" key="12">
    <source>
        <dbReference type="EMBL" id="TQV75042.1"/>
    </source>
</evidence>
<dbReference type="GO" id="GO:0005975">
    <property type="term" value="P:carbohydrate metabolic process"/>
    <property type="evidence" value="ECO:0007669"/>
    <property type="project" value="InterPro"/>
</dbReference>
<keyword evidence="7 10" id="KW-0119">Carbohydrate metabolism</keyword>
<evidence type="ECO:0000256" key="6">
    <source>
        <dbReference type="ARBA" id="ARBA00022679"/>
    </source>
</evidence>
<dbReference type="NCBIfam" id="TIGR00217">
    <property type="entry name" value="malQ"/>
    <property type="match status" value="1"/>
</dbReference>
<keyword evidence="5 10" id="KW-0328">Glycosyltransferase</keyword>
<protein>
    <recommendedName>
        <fullName evidence="4 10">4-alpha-glucanotransferase</fullName>
        <ecNumber evidence="3 10">2.4.1.25</ecNumber>
    </recommendedName>
    <alternativeName>
        <fullName evidence="8 10">Amylomaltase</fullName>
    </alternativeName>
    <alternativeName>
        <fullName evidence="9 10">Disproportionating enzyme</fullName>
    </alternativeName>
</protein>
<dbReference type="Gene3D" id="3.20.20.80">
    <property type="entry name" value="Glycosidases"/>
    <property type="match status" value="1"/>
</dbReference>
<evidence type="ECO:0000313" key="13">
    <source>
        <dbReference type="Proteomes" id="UP000317839"/>
    </source>
</evidence>
<evidence type="ECO:0000256" key="5">
    <source>
        <dbReference type="ARBA" id="ARBA00022676"/>
    </source>
</evidence>
<reference evidence="12 13" key="1">
    <citation type="submission" date="2019-06" db="EMBL/GenBank/DDBJ databases">
        <title>Draft genome of Aliikangiella marina GYP-15.</title>
        <authorList>
            <person name="Wang G."/>
        </authorList>
    </citation>
    <scope>NUCLEOTIDE SEQUENCE [LARGE SCALE GENOMIC DNA]</scope>
    <source>
        <strain evidence="12 13">GYP-15</strain>
    </source>
</reference>
<dbReference type="EMBL" id="VIKR01000002">
    <property type="protein sequence ID" value="TQV75042.1"/>
    <property type="molecule type" value="Genomic_DNA"/>
</dbReference>
<dbReference type="PANTHER" id="PTHR32438">
    <property type="entry name" value="4-ALPHA-GLUCANOTRANSFERASE DPE1, CHLOROPLASTIC/AMYLOPLASTIC"/>
    <property type="match status" value="1"/>
</dbReference>
<evidence type="ECO:0000256" key="8">
    <source>
        <dbReference type="ARBA" id="ARBA00031423"/>
    </source>
</evidence>
<comment type="caution">
    <text evidence="12">The sequence shown here is derived from an EMBL/GenBank/DDBJ whole genome shotgun (WGS) entry which is preliminary data.</text>
</comment>
<dbReference type="Pfam" id="PF21226">
    <property type="entry name" value="MalQ_N"/>
    <property type="match status" value="1"/>
</dbReference>
<dbReference type="EC" id="2.4.1.25" evidence="3 10"/>
<dbReference type="SUPFAM" id="SSF51445">
    <property type="entry name" value="(Trans)glycosidases"/>
    <property type="match status" value="1"/>
</dbReference>
<evidence type="ECO:0000256" key="2">
    <source>
        <dbReference type="ARBA" id="ARBA00005684"/>
    </source>
</evidence>
<evidence type="ECO:0000256" key="7">
    <source>
        <dbReference type="ARBA" id="ARBA00023277"/>
    </source>
</evidence>
<accession>A0A545TCU0</accession>
<dbReference type="PANTHER" id="PTHR32438:SF5">
    <property type="entry name" value="4-ALPHA-GLUCANOTRANSFERASE DPE1, CHLOROPLASTIC_AMYLOPLASTIC"/>
    <property type="match status" value="1"/>
</dbReference>
<dbReference type="RefSeq" id="WP_142941659.1">
    <property type="nucleotide sequence ID" value="NZ_VIKR01000002.1"/>
</dbReference>
<name>A0A545TCU0_9GAMM</name>
<proteinExistence type="inferred from homology"/>
<evidence type="ECO:0000256" key="3">
    <source>
        <dbReference type="ARBA" id="ARBA00012560"/>
    </source>
</evidence>
<dbReference type="OrthoDB" id="9763489at2"/>